<organism evidence="1 2">
    <name type="scientific">Panagrellus redivivus</name>
    <name type="common">Microworm</name>
    <dbReference type="NCBI Taxonomy" id="6233"/>
    <lineage>
        <taxon>Eukaryota</taxon>
        <taxon>Metazoa</taxon>
        <taxon>Ecdysozoa</taxon>
        <taxon>Nematoda</taxon>
        <taxon>Chromadorea</taxon>
        <taxon>Rhabditida</taxon>
        <taxon>Tylenchina</taxon>
        <taxon>Panagrolaimomorpha</taxon>
        <taxon>Panagrolaimoidea</taxon>
        <taxon>Panagrolaimidae</taxon>
        <taxon>Panagrellus</taxon>
    </lineage>
</organism>
<dbReference type="WBParaSite" id="Pan_g11723.t1">
    <property type="protein sequence ID" value="Pan_g11723.t1"/>
    <property type="gene ID" value="Pan_g11723"/>
</dbReference>
<evidence type="ECO:0000313" key="2">
    <source>
        <dbReference type="WBParaSite" id="Pan_g11723.t1"/>
    </source>
</evidence>
<protein>
    <submittedName>
        <fullName evidence="2">Uncharacterized protein</fullName>
    </submittedName>
</protein>
<reference evidence="2" key="2">
    <citation type="submission" date="2020-10" db="UniProtKB">
        <authorList>
            <consortium name="WormBaseParasite"/>
        </authorList>
    </citation>
    <scope>IDENTIFICATION</scope>
</reference>
<dbReference type="Proteomes" id="UP000492821">
    <property type="component" value="Unassembled WGS sequence"/>
</dbReference>
<accession>A0A7E4URT2</accession>
<name>A0A7E4URT2_PANRE</name>
<dbReference type="AlphaFoldDB" id="A0A7E4URT2"/>
<sequence length="122" mass="14193">MERAPIDRKLIPNIDLFDEVIDELDLQWTMIEPSISKTAHTTMTFPDRGPCVFLTGEPCWQCVPLRCVLPSSLRGFWAQNIHSRSRFSYFPINNPHQTSLDRFPDVEFQPSLLVDQCKSKQR</sequence>
<reference evidence="1" key="1">
    <citation type="journal article" date="2013" name="Genetics">
        <title>The draft genome and transcriptome of Panagrellus redivivus are shaped by the harsh demands of a free-living lifestyle.</title>
        <authorList>
            <person name="Srinivasan J."/>
            <person name="Dillman A.R."/>
            <person name="Macchietto M.G."/>
            <person name="Heikkinen L."/>
            <person name="Lakso M."/>
            <person name="Fracchia K.M."/>
            <person name="Antoshechkin I."/>
            <person name="Mortazavi A."/>
            <person name="Wong G."/>
            <person name="Sternberg P.W."/>
        </authorList>
    </citation>
    <scope>NUCLEOTIDE SEQUENCE [LARGE SCALE GENOMIC DNA]</scope>
    <source>
        <strain evidence="1">MT8872</strain>
    </source>
</reference>
<proteinExistence type="predicted"/>
<evidence type="ECO:0000313" key="1">
    <source>
        <dbReference type="Proteomes" id="UP000492821"/>
    </source>
</evidence>
<keyword evidence="1" id="KW-1185">Reference proteome</keyword>